<feature type="compositionally biased region" description="Basic and acidic residues" evidence="1">
    <location>
        <begin position="189"/>
        <end position="208"/>
    </location>
</feature>
<keyword evidence="3" id="KW-1185">Reference proteome</keyword>
<reference evidence="2" key="2">
    <citation type="submission" date="2022-01" db="EMBL/GenBank/DDBJ databases">
        <authorList>
            <person name="Yamashiro T."/>
            <person name="Shiraishi A."/>
            <person name="Satake H."/>
            <person name="Nakayama K."/>
        </authorList>
    </citation>
    <scope>NUCLEOTIDE SEQUENCE</scope>
</reference>
<dbReference type="Proteomes" id="UP001151760">
    <property type="component" value="Unassembled WGS sequence"/>
</dbReference>
<comment type="caution">
    <text evidence="2">The sequence shown here is derived from an EMBL/GenBank/DDBJ whole genome shotgun (WGS) entry which is preliminary data.</text>
</comment>
<proteinExistence type="predicted"/>
<reference evidence="2" key="1">
    <citation type="journal article" date="2022" name="Int. J. Mol. Sci.">
        <title>Draft Genome of Tanacetum Coccineum: Genomic Comparison of Closely Related Tanacetum-Family Plants.</title>
        <authorList>
            <person name="Yamashiro T."/>
            <person name="Shiraishi A."/>
            <person name="Nakayama K."/>
            <person name="Satake H."/>
        </authorList>
    </citation>
    <scope>NUCLEOTIDE SEQUENCE</scope>
</reference>
<gene>
    <name evidence="2" type="ORF">Tco_0725639</name>
</gene>
<sequence length="208" mass="23233">MILRVEKTLSVIEQPIFPAPPVDSTAQVLAQWNAVYDAHNEVACLMLGSMTPKLHGQLENFSPYEMLQELKSMFDKQARVELFDLIQTFHACKQEECCSNHGLTNNFVGFVRNNKMHNMGKTIGELHALLIEYEKGLPKKAATPQVMAIQGGRIQKANKKSLNAKGKGKGKGKGKDKSYIPKPKNPKPYAKEHPTKDDACHHCKEVGH</sequence>
<evidence type="ECO:0000313" key="3">
    <source>
        <dbReference type="Proteomes" id="UP001151760"/>
    </source>
</evidence>
<accession>A0ABQ4YEX8</accession>
<organism evidence="2 3">
    <name type="scientific">Tanacetum coccineum</name>
    <dbReference type="NCBI Taxonomy" id="301880"/>
    <lineage>
        <taxon>Eukaryota</taxon>
        <taxon>Viridiplantae</taxon>
        <taxon>Streptophyta</taxon>
        <taxon>Embryophyta</taxon>
        <taxon>Tracheophyta</taxon>
        <taxon>Spermatophyta</taxon>
        <taxon>Magnoliopsida</taxon>
        <taxon>eudicotyledons</taxon>
        <taxon>Gunneridae</taxon>
        <taxon>Pentapetalae</taxon>
        <taxon>asterids</taxon>
        <taxon>campanulids</taxon>
        <taxon>Asterales</taxon>
        <taxon>Asteraceae</taxon>
        <taxon>Asteroideae</taxon>
        <taxon>Anthemideae</taxon>
        <taxon>Anthemidinae</taxon>
        <taxon>Tanacetum</taxon>
    </lineage>
</organism>
<evidence type="ECO:0000313" key="2">
    <source>
        <dbReference type="EMBL" id="GJS75758.1"/>
    </source>
</evidence>
<protein>
    <recommendedName>
        <fullName evidence="4">Gag protein</fullName>
    </recommendedName>
</protein>
<feature type="region of interest" description="Disordered" evidence="1">
    <location>
        <begin position="151"/>
        <end position="208"/>
    </location>
</feature>
<evidence type="ECO:0008006" key="4">
    <source>
        <dbReference type="Google" id="ProtNLM"/>
    </source>
</evidence>
<dbReference type="EMBL" id="BQNB010010326">
    <property type="protein sequence ID" value="GJS75758.1"/>
    <property type="molecule type" value="Genomic_DNA"/>
</dbReference>
<evidence type="ECO:0000256" key="1">
    <source>
        <dbReference type="SAM" id="MobiDB-lite"/>
    </source>
</evidence>
<name>A0ABQ4YEX8_9ASTR</name>